<feature type="region of interest" description="Disordered" evidence="2">
    <location>
        <begin position="1"/>
        <end position="24"/>
    </location>
</feature>
<evidence type="ECO:0000256" key="1">
    <source>
        <dbReference type="SAM" id="Coils"/>
    </source>
</evidence>
<dbReference type="Proteomes" id="UP001244011">
    <property type="component" value="Unassembled WGS sequence"/>
</dbReference>
<name>A0AAJ0BXI6_9PEZI</name>
<dbReference type="EMBL" id="MU839017">
    <property type="protein sequence ID" value="KAK1764902.1"/>
    <property type="molecule type" value="Genomic_DNA"/>
</dbReference>
<feature type="region of interest" description="Disordered" evidence="2">
    <location>
        <begin position="415"/>
        <end position="434"/>
    </location>
</feature>
<feature type="compositionally biased region" description="Basic and acidic residues" evidence="2">
    <location>
        <begin position="476"/>
        <end position="485"/>
    </location>
</feature>
<evidence type="ECO:0000313" key="3">
    <source>
        <dbReference type="EMBL" id="KAK1764902.1"/>
    </source>
</evidence>
<dbReference type="AlphaFoldDB" id="A0AAJ0BXI6"/>
<feature type="coiled-coil region" evidence="1">
    <location>
        <begin position="58"/>
        <end position="152"/>
    </location>
</feature>
<gene>
    <name evidence="3" type="ORF">QBC33DRAFT_593620</name>
</gene>
<comment type="caution">
    <text evidence="3">The sequence shown here is derived from an EMBL/GenBank/DDBJ whole genome shotgun (WGS) entry which is preliminary data.</text>
</comment>
<feature type="coiled-coil region" evidence="1">
    <location>
        <begin position="181"/>
        <end position="208"/>
    </location>
</feature>
<feature type="region of interest" description="Disordered" evidence="2">
    <location>
        <begin position="476"/>
        <end position="531"/>
    </location>
</feature>
<protein>
    <submittedName>
        <fullName evidence="3">Uncharacterized protein</fullName>
    </submittedName>
</protein>
<keyword evidence="1" id="KW-0175">Coiled coil</keyword>
<reference evidence="3" key="1">
    <citation type="submission" date="2023-06" db="EMBL/GenBank/DDBJ databases">
        <title>Genome-scale phylogeny and comparative genomics of the fungal order Sordariales.</title>
        <authorList>
            <consortium name="Lawrence Berkeley National Laboratory"/>
            <person name="Hensen N."/>
            <person name="Bonometti L."/>
            <person name="Westerberg I."/>
            <person name="Brannstrom I.O."/>
            <person name="Guillou S."/>
            <person name="Cros-Aarteil S."/>
            <person name="Calhoun S."/>
            <person name="Haridas S."/>
            <person name="Kuo A."/>
            <person name="Mondo S."/>
            <person name="Pangilinan J."/>
            <person name="Riley R."/>
            <person name="Labutti K."/>
            <person name="Andreopoulos B."/>
            <person name="Lipzen A."/>
            <person name="Chen C."/>
            <person name="Yanf M."/>
            <person name="Daum C."/>
            <person name="Ng V."/>
            <person name="Clum A."/>
            <person name="Steindorff A."/>
            <person name="Ohm R."/>
            <person name="Martin F."/>
            <person name="Silar P."/>
            <person name="Natvig D."/>
            <person name="Lalanne C."/>
            <person name="Gautier V."/>
            <person name="Ament-Velasquez S.L."/>
            <person name="Kruys A."/>
            <person name="Hutchinson M.I."/>
            <person name="Powell A.J."/>
            <person name="Barry K."/>
            <person name="Miller A.N."/>
            <person name="Grigoriev I.V."/>
            <person name="Debuchy R."/>
            <person name="Gladieux P."/>
            <person name="Thoren M.H."/>
            <person name="Johannesson H."/>
        </authorList>
    </citation>
    <scope>NUCLEOTIDE SEQUENCE</scope>
    <source>
        <strain evidence="3">8032-3</strain>
    </source>
</reference>
<feature type="compositionally biased region" description="Low complexity" evidence="2">
    <location>
        <begin position="510"/>
        <end position="531"/>
    </location>
</feature>
<proteinExistence type="predicted"/>
<organism evidence="3 4">
    <name type="scientific">Phialemonium atrogriseum</name>
    <dbReference type="NCBI Taxonomy" id="1093897"/>
    <lineage>
        <taxon>Eukaryota</taxon>
        <taxon>Fungi</taxon>
        <taxon>Dikarya</taxon>
        <taxon>Ascomycota</taxon>
        <taxon>Pezizomycotina</taxon>
        <taxon>Sordariomycetes</taxon>
        <taxon>Sordariomycetidae</taxon>
        <taxon>Cephalothecales</taxon>
        <taxon>Cephalothecaceae</taxon>
        <taxon>Phialemonium</taxon>
    </lineage>
</organism>
<evidence type="ECO:0000313" key="4">
    <source>
        <dbReference type="Proteomes" id="UP001244011"/>
    </source>
</evidence>
<dbReference type="GeneID" id="85314932"/>
<accession>A0AAJ0BXI6</accession>
<dbReference type="RefSeq" id="XP_060281115.1">
    <property type="nucleotide sequence ID" value="XM_060431745.1"/>
</dbReference>
<keyword evidence="4" id="KW-1185">Reference proteome</keyword>
<evidence type="ECO:0000256" key="2">
    <source>
        <dbReference type="SAM" id="MobiDB-lite"/>
    </source>
</evidence>
<sequence>MSEKGKRAASNGTGLGKAASTGDGKKFATGLQKIVSDLETLCRSSEGVQDYGDLLGSQAALKQEAQNREREAARLQNEMEGLLAKRDEDVRELQKKIAGLENYKECMMEDYGEKYKAWDADKSRHADDLNNLAQLRNELEATATAAEKIKAENHELREGRKALAGEVEKYRSDKVALDDLCEMRELELKQTNRRLNEYRKKAKDAKDKLGILPLDTERLQHELEDLATGLHELIWNHFENHILQPVVPVDVSGTTLMQIPQPISNSPVARAMRCALAEALVAKELSRCIFTDLHVSDSVSDVLVDGLTKVLKWLESSHPLEATVTRCQLARALAESNGVEHCAPQAAERVCAALEPWLGGDDRRRLFAADLAERFGAAMALWLPLQRAEQRVRAETDLACKDWFYERPKYDVVTPGENTHGDGGVGGGSINSQGHDAGPEFPLAVLFPHIYVGDTILFHGLSLFAYQPAVAAARLEQRKQPESRANRASHRRSGQHSQQVSGQPAKGSRRTSVSSVEESRMRGSLVGSAASSDLSSVVLKPRSLIDGRGHRS</sequence>